<dbReference type="EMBL" id="JBHTCP010000014">
    <property type="protein sequence ID" value="MFC7371723.1"/>
    <property type="molecule type" value="Genomic_DNA"/>
</dbReference>
<dbReference type="InterPro" id="IPR052396">
    <property type="entry name" value="Meiotic_Drive_Suppr_Kinase"/>
</dbReference>
<evidence type="ECO:0000313" key="2">
    <source>
        <dbReference type="Proteomes" id="UP001596549"/>
    </source>
</evidence>
<keyword evidence="1" id="KW-0418">Kinase</keyword>
<name>A0ABW2NRY7_9BACL</name>
<dbReference type="RefSeq" id="WP_379748587.1">
    <property type="nucleotide sequence ID" value="NZ_JBHTCP010000014.1"/>
</dbReference>
<proteinExistence type="predicted"/>
<dbReference type="Gene3D" id="1.10.510.10">
    <property type="entry name" value="Transferase(Phosphotransferase) domain 1"/>
    <property type="match status" value="1"/>
</dbReference>
<dbReference type="SUPFAM" id="SSF56112">
    <property type="entry name" value="Protein kinase-like (PK-like)"/>
    <property type="match status" value="1"/>
</dbReference>
<evidence type="ECO:0000313" key="1">
    <source>
        <dbReference type="EMBL" id="MFC7371723.1"/>
    </source>
</evidence>
<protein>
    <submittedName>
        <fullName evidence="1">Serine/threonine protein kinase</fullName>
    </submittedName>
</protein>
<keyword evidence="1" id="KW-0723">Serine/threonine-protein kinase</keyword>
<gene>
    <name evidence="1" type="ORF">ACFQPF_08545</name>
</gene>
<keyword evidence="2" id="KW-1185">Reference proteome</keyword>
<dbReference type="GO" id="GO:0004674">
    <property type="term" value="F:protein serine/threonine kinase activity"/>
    <property type="evidence" value="ECO:0007669"/>
    <property type="project" value="UniProtKB-KW"/>
</dbReference>
<comment type="caution">
    <text evidence="1">The sequence shown here is derived from an EMBL/GenBank/DDBJ whole genome shotgun (WGS) entry which is preliminary data.</text>
</comment>
<keyword evidence="1" id="KW-0808">Transferase</keyword>
<accession>A0ABW2NRY7</accession>
<sequence length="222" mass="25812">MIEKLQEFIKLAEALDKEAVIVSDDEFDPVKTITYPKPWIVLGCGNYAAVFAHPDHMDYVVKIYGRAKEGIKDEIEVYSRLGRHRGYSQCYYYGERFLVLKRIFGTTLFDCVHKGMKIEPTIIDEIDAALDYARQRGLYPHDVHGKNVMISNGHGVIVDVSDFLVKEDCGKWKDLKAAYHKLYRHTLYRFPIKIPYNVLNVVRIGYRWYRKISKIGKKGTKN</sequence>
<dbReference type="InterPro" id="IPR011009">
    <property type="entry name" value="Kinase-like_dom_sf"/>
</dbReference>
<dbReference type="PANTHER" id="PTHR37171:SF1">
    <property type="entry name" value="SERINE_THREONINE-PROTEIN KINASE YRZF-RELATED"/>
    <property type="match status" value="1"/>
</dbReference>
<organism evidence="1 2">
    <name type="scientific">Fictibacillus iocasae</name>
    <dbReference type="NCBI Taxonomy" id="2715437"/>
    <lineage>
        <taxon>Bacteria</taxon>
        <taxon>Bacillati</taxon>
        <taxon>Bacillota</taxon>
        <taxon>Bacilli</taxon>
        <taxon>Bacillales</taxon>
        <taxon>Fictibacillaceae</taxon>
        <taxon>Fictibacillus</taxon>
    </lineage>
</organism>
<dbReference type="Proteomes" id="UP001596549">
    <property type="component" value="Unassembled WGS sequence"/>
</dbReference>
<dbReference type="PANTHER" id="PTHR37171">
    <property type="entry name" value="SERINE/THREONINE-PROTEIN KINASE YRZF-RELATED"/>
    <property type="match status" value="1"/>
</dbReference>
<reference evidence="2" key="1">
    <citation type="journal article" date="2019" name="Int. J. Syst. Evol. Microbiol.">
        <title>The Global Catalogue of Microorganisms (GCM) 10K type strain sequencing project: providing services to taxonomists for standard genome sequencing and annotation.</title>
        <authorList>
            <consortium name="The Broad Institute Genomics Platform"/>
            <consortium name="The Broad Institute Genome Sequencing Center for Infectious Disease"/>
            <person name="Wu L."/>
            <person name="Ma J."/>
        </authorList>
    </citation>
    <scope>NUCLEOTIDE SEQUENCE [LARGE SCALE GENOMIC DNA]</scope>
    <source>
        <strain evidence="2">NBRC 106396</strain>
    </source>
</reference>